<comment type="caution">
    <text evidence="3">The sequence shown here is derived from an EMBL/GenBank/DDBJ whole genome shotgun (WGS) entry which is preliminary data.</text>
</comment>
<dbReference type="AlphaFoldDB" id="A0A3S0P8Y7"/>
<reference evidence="3 4" key="1">
    <citation type="submission" date="2018-12" db="EMBL/GenBank/DDBJ databases">
        <title>Lysinibacillus antri sp. nov., isolated from a cave soil.</title>
        <authorList>
            <person name="Narsing Rao M.P."/>
            <person name="Zhang H."/>
            <person name="Dong Z.-Y."/>
            <person name="Niu X.-K."/>
            <person name="Zhang K."/>
            <person name="Fang B.-Z."/>
            <person name="Kang Y.-Q."/>
            <person name="Xiao M."/>
            <person name="Li W.-J."/>
        </authorList>
    </citation>
    <scope>NUCLEOTIDE SEQUENCE [LARGE SCALE GENOMIC DNA]</scope>
    <source>
        <strain evidence="3 4">SYSU K30002</strain>
    </source>
</reference>
<dbReference type="Pfam" id="PF04235">
    <property type="entry name" value="DUF418"/>
    <property type="match status" value="1"/>
</dbReference>
<feature type="transmembrane region" description="Helical" evidence="1">
    <location>
        <begin position="316"/>
        <end position="335"/>
    </location>
</feature>
<keyword evidence="4" id="KW-1185">Reference proteome</keyword>
<feature type="transmembrane region" description="Helical" evidence="1">
    <location>
        <begin position="280"/>
        <end position="304"/>
    </location>
</feature>
<gene>
    <name evidence="3" type="ORF">EK386_07005</name>
</gene>
<dbReference type="InterPro" id="IPR007349">
    <property type="entry name" value="DUF418"/>
</dbReference>
<sequence>MNFQPTTLQERISSLDILRGVSLLGILLVNMFAFYLPMPHILDLTNWFTDAKDIIWHQTLDIYVQSSFYPLFSMLFGYGLTMQFLKAQQTGTNFYKFGPKRLAILLCIGLLHAFFIWWGDILTTYAFCGFFLLLFIRFSGGWLLTFGLVINGFMHLFLIALFVLMGVANSEIENLAVDITTIKNAITAYGTGNWMDAFLQRLVDLSVQMSPEMWIAAIMTILPYMLIGAAAAKWRLLERAKELKVFWMIIAISFVAVGLFIKSAPYIFTRTYLLDYLKVYIGGPILSIGYIAIIVCLCYLPFALKLLKPLAKAGRMSLTLYIMQSIICTVMFYNFGFGLYGKVDVQMGTIIAIGIFFIQIVFAELWFTKFKQGPLELLVKKLTYKKISSEN</sequence>
<feature type="transmembrane region" description="Helical" evidence="1">
    <location>
        <begin position="102"/>
        <end position="118"/>
    </location>
</feature>
<proteinExistence type="predicted"/>
<feature type="transmembrane region" description="Helical" evidence="1">
    <location>
        <begin position="62"/>
        <end position="81"/>
    </location>
</feature>
<feature type="transmembrane region" description="Helical" evidence="1">
    <location>
        <begin position="21"/>
        <end position="42"/>
    </location>
</feature>
<organism evidence="3 4">
    <name type="scientific">Lysinibacillus antri</name>
    <dbReference type="NCBI Taxonomy" id="2498145"/>
    <lineage>
        <taxon>Bacteria</taxon>
        <taxon>Bacillati</taxon>
        <taxon>Bacillota</taxon>
        <taxon>Bacilli</taxon>
        <taxon>Bacillales</taxon>
        <taxon>Bacillaceae</taxon>
        <taxon>Lysinibacillus</taxon>
    </lineage>
</organism>
<keyword evidence="1" id="KW-1133">Transmembrane helix</keyword>
<evidence type="ECO:0000256" key="1">
    <source>
        <dbReference type="SAM" id="Phobius"/>
    </source>
</evidence>
<keyword evidence="1" id="KW-0472">Membrane</keyword>
<accession>A0A3S0P8Y7</accession>
<name>A0A3S0P8Y7_9BACI</name>
<feature type="transmembrane region" description="Helical" evidence="1">
    <location>
        <begin position="148"/>
        <end position="168"/>
    </location>
</feature>
<dbReference type="RefSeq" id="WP_126658324.1">
    <property type="nucleotide sequence ID" value="NZ_RYYR01000007.1"/>
</dbReference>
<dbReference type="PANTHER" id="PTHR30590">
    <property type="entry name" value="INNER MEMBRANE PROTEIN"/>
    <property type="match status" value="1"/>
</dbReference>
<feature type="transmembrane region" description="Helical" evidence="1">
    <location>
        <begin position="246"/>
        <end position="268"/>
    </location>
</feature>
<dbReference type="EMBL" id="RYYR01000007">
    <property type="protein sequence ID" value="RUL54250.1"/>
    <property type="molecule type" value="Genomic_DNA"/>
</dbReference>
<dbReference type="Proteomes" id="UP000287910">
    <property type="component" value="Unassembled WGS sequence"/>
</dbReference>
<evidence type="ECO:0000259" key="2">
    <source>
        <dbReference type="Pfam" id="PF04235"/>
    </source>
</evidence>
<feature type="domain" description="DUF418" evidence="2">
    <location>
        <begin position="232"/>
        <end position="386"/>
    </location>
</feature>
<dbReference type="InterPro" id="IPR052529">
    <property type="entry name" value="Bact_Transport_Assoc"/>
</dbReference>
<evidence type="ECO:0000313" key="4">
    <source>
        <dbReference type="Proteomes" id="UP000287910"/>
    </source>
</evidence>
<feature type="transmembrane region" description="Helical" evidence="1">
    <location>
        <begin position="213"/>
        <end position="234"/>
    </location>
</feature>
<dbReference type="PANTHER" id="PTHR30590:SF2">
    <property type="entry name" value="INNER MEMBRANE PROTEIN"/>
    <property type="match status" value="1"/>
</dbReference>
<feature type="transmembrane region" description="Helical" evidence="1">
    <location>
        <begin position="124"/>
        <end position="143"/>
    </location>
</feature>
<protein>
    <submittedName>
        <fullName evidence="3">DUF418 domain-containing protein</fullName>
    </submittedName>
</protein>
<feature type="transmembrane region" description="Helical" evidence="1">
    <location>
        <begin position="347"/>
        <end position="367"/>
    </location>
</feature>
<keyword evidence="1" id="KW-0812">Transmembrane</keyword>
<evidence type="ECO:0000313" key="3">
    <source>
        <dbReference type="EMBL" id="RUL54250.1"/>
    </source>
</evidence>